<sequence length="257" mass="29637">MGGSVNSTLQKFLHKRSKDTNKQLQNEKYTVYYKKNPFLIEQCHNKASTFTEEQIKKMKQIEEVEMEDIGTRSNDNFHSHHHSPLVQVFSSVARPSIYLSFENSSESSSNASQSTTSVSDHATIPMPNNVGLITNVEKKKNDPNFIQHNKKRNNRVQNKTNLNNSSQTNNDQTTLVVNNIIDRQIFRYFKPGKNEKAVIKLRVDPQSGIHEIDVTFKIGNKGITKTKTTGERVQTKTIFQQYHQFMEKNGWKTQNFK</sequence>
<feature type="compositionally biased region" description="Low complexity" evidence="1">
    <location>
        <begin position="102"/>
        <end position="119"/>
    </location>
</feature>
<evidence type="ECO:0000256" key="1">
    <source>
        <dbReference type="SAM" id="MobiDB-lite"/>
    </source>
</evidence>
<proteinExistence type="predicted"/>
<comment type="caution">
    <text evidence="2">The sequence shown here is derived from an EMBL/GenBank/DDBJ whole genome shotgun (WGS) entry which is preliminary data.</text>
</comment>
<gene>
    <name evidence="2" type="ORF">M0812_18879</name>
</gene>
<reference evidence="2" key="1">
    <citation type="submission" date="2022-08" db="EMBL/GenBank/DDBJ databases">
        <title>Novel sulphate-reducing endosymbionts in the free-living metamonad Anaeramoeba.</title>
        <authorList>
            <person name="Jerlstrom-Hultqvist J."/>
            <person name="Cepicka I."/>
            <person name="Gallot-Lavallee L."/>
            <person name="Salas-Leiva D."/>
            <person name="Curtis B.A."/>
            <person name="Zahonova K."/>
            <person name="Pipaliya S."/>
            <person name="Dacks J."/>
            <person name="Roger A.J."/>
        </authorList>
    </citation>
    <scope>NUCLEOTIDE SEQUENCE</scope>
    <source>
        <strain evidence="2">Busselton2</strain>
    </source>
</reference>
<protein>
    <submittedName>
        <fullName evidence="2">Uncharacterized protein</fullName>
    </submittedName>
</protein>
<dbReference type="EMBL" id="JANTQA010000036">
    <property type="protein sequence ID" value="KAJ3436812.1"/>
    <property type="molecule type" value="Genomic_DNA"/>
</dbReference>
<name>A0AAV7Z3Y5_9EUKA</name>
<evidence type="ECO:0000313" key="2">
    <source>
        <dbReference type="EMBL" id="KAJ3436812.1"/>
    </source>
</evidence>
<organism evidence="2 3">
    <name type="scientific">Anaeramoeba flamelloides</name>
    <dbReference type="NCBI Taxonomy" id="1746091"/>
    <lineage>
        <taxon>Eukaryota</taxon>
        <taxon>Metamonada</taxon>
        <taxon>Anaeramoebidae</taxon>
        <taxon>Anaeramoeba</taxon>
    </lineage>
</organism>
<dbReference type="Proteomes" id="UP001146793">
    <property type="component" value="Unassembled WGS sequence"/>
</dbReference>
<dbReference type="AlphaFoldDB" id="A0AAV7Z3Y5"/>
<feature type="region of interest" description="Disordered" evidence="1">
    <location>
        <begin position="102"/>
        <end position="170"/>
    </location>
</feature>
<evidence type="ECO:0000313" key="3">
    <source>
        <dbReference type="Proteomes" id="UP001146793"/>
    </source>
</evidence>
<accession>A0AAV7Z3Y5</accession>
<feature type="compositionally biased region" description="Low complexity" evidence="1">
    <location>
        <begin position="157"/>
        <end position="170"/>
    </location>
</feature>